<dbReference type="PANTHER" id="PTHR34218">
    <property type="entry name" value="PEPTIDASE S45 PENICILLIN AMIDASE"/>
    <property type="match status" value="1"/>
</dbReference>
<dbReference type="Gene3D" id="1.10.1400.10">
    <property type="match status" value="1"/>
</dbReference>
<dbReference type="InterPro" id="IPR023343">
    <property type="entry name" value="Penicillin_amidase_dom1"/>
</dbReference>
<dbReference type="Pfam" id="PF01804">
    <property type="entry name" value="Penicil_amidase"/>
    <property type="match status" value="1"/>
</dbReference>
<proteinExistence type="inferred from homology"/>
<organism evidence="5 6">
    <name type="scientific">Undibacterium danionis</name>
    <dbReference type="NCBI Taxonomy" id="1812100"/>
    <lineage>
        <taxon>Bacteria</taxon>
        <taxon>Pseudomonadati</taxon>
        <taxon>Pseudomonadota</taxon>
        <taxon>Betaproteobacteria</taxon>
        <taxon>Burkholderiales</taxon>
        <taxon>Oxalobacteraceae</taxon>
        <taxon>Undibacterium</taxon>
    </lineage>
</organism>
<dbReference type="Gene3D" id="3.60.20.10">
    <property type="entry name" value="Glutamine Phosphoribosylpyrophosphate, subunit 1, domain 1"/>
    <property type="match status" value="1"/>
</dbReference>
<sequence>MMLSSEMKLSEKRTKTPIKTLALSKTLASLGFLLYASVHMATAQSAQSAPTAASKELARWQATAQKVTISRDKWGIPHVVGKTDADAVFGLLYAQAEDDFKRVELNYINALGRLAEVEGEAEIWRDLRMKLFIQPKDLQAKYAASPVWLKQLMNAFADGLNYYLHTHPEVKPRLITHFEPWMALAFSEGSIGGDIESVNLTQLAALYGSQQGKRPELAALDTDPLLPEPRGSNGFAVAPTRTANGQAMLWINPHTSFYFRPEVQVTSSQGLNAYGAVTWGQFFIYQGFNQYNGWMHTSNAADVIDEFALTVSQKAGKYYYLYEGKQRALKVVELNLPYKTSTGITNRKITTYASHHGPVVRAADGKWIAVQLMNEPVKALMQSYLRTKTRDYAGFAKVMDLRANSSNNTVYADRDGNIAYFHGDFVPRRNPQLDWTQPVDGSTRAADWQGLHPVKDIIQLFNPANGWIQNTNNWPFSAAGIGDGNSSPRQQDYPRYMWSNGENARGLHAVKVLKDANKLTLDGMIALAYDSELTAFESLLPPLFKAYDAAPSPALAEQIKSLREWDLRTSLESRPTSLAIYWAQDLVQTHAAEARRHHMPVVDYLPSLPASALLSGLQRASERLQKDFGSWQTPWGEINRFQRLSGDINATYDDNKPSLPVAFASGNWGALAAYGMVAKQTTKRIYGDRGNSFVAVVSFGPRIQAKSILAGGESGDPTSPHFNDQADMYSKAQFKDVLFYPEDIAKHLKRSYHPGQ</sequence>
<evidence type="ECO:0000256" key="3">
    <source>
        <dbReference type="ARBA" id="ARBA00022801"/>
    </source>
</evidence>
<evidence type="ECO:0000313" key="5">
    <source>
        <dbReference type="EMBL" id="MFC0350595.1"/>
    </source>
</evidence>
<evidence type="ECO:0000313" key="6">
    <source>
        <dbReference type="Proteomes" id="UP001589844"/>
    </source>
</evidence>
<keyword evidence="6" id="KW-1185">Reference proteome</keyword>
<keyword evidence="2" id="KW-0732">Signal</keyword>
<accession>A0ABV6IGL7</accession>
<comment type="similarity">
    <text evidence="1">Belongs to the peptidase S45 family.</text>
</comment>
<evidence type="ECO:0000256" key="2">
    <source>
        <dbReference type="ARBA" id="ARBA00022729"/>
    </source>
</evidence>
<comment type="caution">
    <text evidence="5">The sequence shown here is derived from an EMBL/GenBank/DDBJ whole genome shotgun (WGS) entry which is preliminary data.</text>
</comment>
<dbReference type="InterPro" id="IPR043147">
    <property type="entry name" value="Penicillin_amidase_A-knob"/>
</dbReference>
<dbReference type="InterPro" id="IPR014395">
    <property type="entry name" value="Pen/GL7ACA/AHL_acylase"/>
</dbReference>
<dbReference type="RefSeq" id="WP_390213028.1">
    <property type="nucleotide sequence ID" value="NZ_JBHLXJ010000013.1"/>
</dbReference>
<name>A0ABV6IGL7_9BURK</name>
<dbReference type="InterPro" id="IPR029055">
    <property type="entry name" value="Ntn_hydrolases_N"/>
</dbReference>
<reference evidence="5 6" key="1">
    <citation type="submission" date="2024-09" db="EMBL/GenBank/DDBJ databases">
        <authorList>
            <person name="Sun Q."/>
            <person name="Mori K."/>
        </authorList>
    </citation>
    <scope>NUCLEOTIDE SEQUENCE [LARGE SCALE GENOMIC DNA]</scope>
    <source>
        <strain evidence="5 6">CCM 8677</strain>
    </source>
</reference>
<dbReference type="PIRSF" id="PIRSF001227">
    <property type="entry name" value="Pen_acylase"/>
    <property type="match status" value="1"/>
</dbReference>
<dbReference type="Gene3D" id="1.10.439.10">
    <property type="entry name" value="Penicillin Amidohydrolase, domain 1"/>
    <property type="match status" value="1"/>
</dbReference>
<dbReference type="EMBL" id="JBHLXJ010000013">
    <property type="protein sequence ID" value="MFC0350595.1"/>
    <property type="molecule type" value="Genomic_DNA"/>
</dbReference>
<dbReference type="InterPro" id="IPR043146">
    <property type="entry name" value="Penicillin_amidase_N_B-knob"/>
</dbReference>
<gene>
    <name evidence="5" type="ORF">ACFFJH_12300</name>
</gene>
<evidence type="ECO:0000256" key="1">
    <source>
        <dbReference type="ARBA" id="ARBA00006586"/>
    </source>
</evidence>
<dbReference type="SUPFAM" id="SSF56235">
    <property type="entry name" value="N-terminal nucleophile aminohydrolases (Ntn hydrolases)"/>
    <property type="match status" value="1"/>
</dbReference>
<dbReference type="PANTHER" id="PTHR34218:SF3">
    <property type="entry name" value="ACYL-HOMOSERINE LACTONE ACYLASE PVDQ"/>
    <property type="match status" value="1"/>
</dbReference>
<protein>
    <submittedName>
        <fullName evidence="5">Penicillin acylase family protein</fullName>
    </submittedName>
</protein>
<keyword evidence="4" id="KW-0865">Zymogen</keyword>
<evidence type="ECO:0000256" key="4">
    <source>
        <dbReference type="ARBA" id="ARBA00023145"/>
    </source>
</evidence>
<dbReference type="Proteomes" id="UP001589844">
    <property type="component" value="Unassembled WGS sequence"/>
</dbReference>
<keyword evidence="3" id="KW-0378">Hydrolase</keyword>
<dbReference type="Gene3D" id="2.30.120.10">
    <property type="match status" value="1"/>
</dbReference>
<dbReference type="InterPro" id="IPR002692">
    <property type="entry name" value="S45"/>
</dbReference>